<keyword evidence="4" id="KW-0862">Zinc</keyword>
<evidence type="ECO:0000256" key="5">
    <source>
        <dbReference type="ARBA" id="ARBA00023002"/>
    </source>
</evidence>
<accession>F4RP04</accession>
<dbReference type="SUPFAM" id="SSF53213">
    <property type="entry name" value="LigB-like"/>
    <property type="match status" value="1"/>
</dbReference>
<dbReference type="RefSeq" id="XP_007410794.1">
    <property type="nucleotide sequence ID" value="XM_007410732.1"/>
</dbReference>
<keyword evidence="8" id="KW-1185">Reference proteome</keyword>
<protein>
    <recommendedName>
        <fullName evidence="6">Extradiol ring-cleavage dioxygenase class III enzyme subunit B domain-containing protein</fullName>
    </recommendedName>
</protein>
<dbReference type="GO" id="GO:0016702">
    <property type="term" value="F:oxidoreductase activity, acting on single donors with incorporation of molecular oxygen, incorporation of two atoms of oxygen"/>
    <property type="evidence" value="ECO:0007669"/>
    <property type="project" value="UniProtKB-ARBA"/>
</dbReference>
<dbReference type="AlphaFoldDB" id="F4RP04"/>
<comment type="cofactor">
    <cofactor evidence="1">
        <name>Zn(2+)</name>
        <dbReference type="ChEBI" id="CHEBI:29105"/>
    </cofactor>
</comment>
<evidence type="ECO:0000256" key="1">
    <source>
        <dbReference type="ARBA" id="ARBA00001947"/>
    </source>
</evidence>
<evidence type="ECO:0000256" key="4">
    <source>
        <dbReference type="ARBA" id="ARBA00022833"/>
    </source>
</evidence>
<evidence type="ECO:0000313" key="8">
    <source>
        <dbReference type="Proteomes" id="UP000001072"/>
    </source>
</evidence>
<dbReference type="GeneID" id="18929030"/>
<dbReference type="KEGG" id="mlr:MELLADRAFT_56277"/>
<evidence type="ECO:0000259" key="6">
    <source>
        <dbReference type="Pfam" id="PF02900"/>
    </source>
</evidence>
<keyword evidence="3" id="KW-0479">Metal-binding</keyword>
<dbReference type="GO" id="GO:0008198">
    <property type="term" value="F:ferrous iron binding"/>
    <property type="evidence" value="ECO:0007669"/>
    <property type="project" value="InterPro"/>
</dbReference>
<reference evidence="8" key="1">
    <citation type="journal article" date="2011" name="Proc. Natl. Acad. Sci. U.S.A.">
        <title>Obligate biotrophy features unraveled by the genomic analysis of rust fungi.</title>
        <authorList>
            <person name="Duplessis S."/>
            <person name="Cuomo C.A."/>
            <person name="Lin Y.-C."/>
            <person name="Aerts A."/>
            <person name="Tisserant E."/>
            <person name="Veneault-Fourrey C."/>
            <person name="Joly D.L."/>
            <person name="Hacquard S."/>
            <person name="Amselem J."/>
            <person name="Cantarel B.L."/>
            <person name="Chiu R."/>
            <person name="Coutinho P.M."/>
            <person name="Feau N."/>
            <person name="Field M."/>
            <person name="Frey P."/>
            <person name="Gelhaye E."/>
            <person name="Goldberg J."/>
            <person name="Grabherr M.G."/>
            <person name="Kodira C.D."/>
            <person name="Kohler A."/>
            <person name="Kuees U."/>
            <person name="Lindquist E.A."/>
            <person name="Lucas S.M."/>
            <person name="Mago R."/>
            <person name="Mauceli E."/>
            <person name="Morin E."/>
            <person name="Murat C."/>
            <person name="Pangilinan J.L."/>
            <person name="Park R."/>
            <person name="Pearson M."/>
            <person name="Quesneville H."/>
            <person name="Rouhier N."/>
            <person name="Sakthikumar S."/>
            <person name="Salamov A.A."/>
            <person name="Schmutz J."/>
            <person name="Selles B."/>
            <person name="Shapiro H."/>
            <person name="Tanguay P."/>
            <person name="Tuskan G.A."/>
            <person name="Henrissat B."/>
            <person name="Van de Peer Y."/>
            <person name="Rouze P."/>
            <person name="Ellis J.G."/>
            <person name="Dodds P.N."/>
            <person name="Schein J.E."/>
            <person name="Zhong S."/>
            <person name="Hamelin R.C."/>
            <person name="Grigoriev I.V."/>
            <person name="Szabo L.J."/>
            <person name="Martin F."/>
        </authorList>
    </citation>
    <scope>NUCLEOTIDE SEQUENCE [LARGE SCALE GENOMIC DNA]</scope>
    <source>
        <strain evidence="8">98AG31 / pathotype 3-4-7</strain>
    </source>
</reference>
<gene>
    <name evidence="7" type="ORF">MELLADRAFT_56277</name>
</gene>
<dbReference type="PANTHER" id="PTHR30096">
    <property type="entry name" value="4,5-DOPA DIOXYGENASE EXTRADIOL-LIKE PROTEIN"/>
    <property type="match status" value="1"/>
</dbReference>
<dbReference type="OrthoDB" id="7396853at2759"/>
<dbReference type="InterPro" id="IPR014436">
    <property type="entry name" value="Extradiol_dOase_DODA"/>
</dbReference>
<comment type="similarity">
    <text evidence="2">Belongs to the DODA-type extradiol aromatic ring-opening dioxygenase family.</text>
</comment>
<dbReference type="PIRSF" id="PIRSF006157">
    <property type="entry name" value="Doxgns_DODA"/>
    <property type="match status" value="1"/>
</dbReference>
<dbReference type="HOGENOM" id="CLU_046582_1_1_1"/>
<dbReference type="VEuPathDB" id="FungiDB:MELLADRAFT_56277"/>
<sequence length="319" mass="34802">MTKIDTSVQSGWLKALESLPERKNGKGPIPAFFFAHGHPGIYFPSEQLGPRGLQGVDGPLNKFLKDFGPALLRKYAPSAIVTFSAHWEEKGEMLVTDYGNDQPLLYDYYGFPDHFYTTKWHSNGSSEISSHVVSTLKSAGIPARTTTRLEPRGEDGKVGPAAGIDHGVFIPFKLMFPDGETGTFPIPVIQVSIDGSLDPMKNIQLGKAVSSLRHENILILSGGLTIHTFKDWSEWTADTAGKPVLEFESSIVSNSLKSNTEERLKGLMNLKSLPGFKIAHPREEHFVPIWVAAGAGSDQGQSVLITDIHGCKTIAFGVE</sequence>
<keyword evidence="5" id="KW-0560">Oxidoreductase</keyword>
<dbReference type="GO" id="GO:0008270">
    <property type="term" value="F:zinc ion binding"/>
    <property type="evidence" value="ECO:0007669"/>
    <property type="project" value="InterPro"/>
</dbReference>
<dbReference type="PANTHER" id="PTHR30096:SF0">
    <property type="entry name" value="4,5-DOPA DIOXYGENASE EXTRADIOL-LIKE PROTEIN"/>
    <property type="match status" value="1"/>
</dbReference>
<dbReference type="Gene3D" id="3.40.830.10">
    <property type="entry name" value="LigB-like"/>
    <property type="match status" value="1"/>
</dbReference>
<feature type="domain" description="Extradiol ring-cleavage dioxygenase class III enzyme subunit B" evidence="6">
    <location>
        <begin position="38"/>
        <end position="313"/>
    </location>
</feature>
<dbReference type="FunCoup" id="F4RP04">
    <property type="interactions" value="279"/>
</dbReference>
<dbReference type="eggNOG" id="ENOG502QS66">
    <property type="taxonomic scope" value="Eukaryota"/>
</dbReference>
<dbReference type="Proteomes" id="UP000001072">
    <property type="component" value="Unassembled WGS sequence"/>
</dbReference>
<proteinExistence type="inferred from homology"/>
<dbReference type="InParanoid" id="F4RP04"/>
<organism evidence="8">
    <name type="scientific">Melampsora larici-populina (strain 98AG31 / pathotype 3-4-7)</name>
    <name type="common">Poplar leaf rust fungus</name>
    <dbReference type="NCBI Taxonomy" id="747676"/>
    <lineage>
        <taxon>Eukaryota</taxon>
        <taxon>Fungi</taxon>
        <taxon>Dikarya</taxon>
        <taxon>Basidiomycota</taxon>
        <taxon>Pucciniomycotina</taxon>
        <taxon>Pucciniomycetes</taxon>
        <taxon>Pucciniales</taxon>
        <taxon>Melampsoraceae</taxon>
        <taxon>Melampsora</taxon>
    </lineage>
</organism>
<name>F4RP04_MELLP</name>
<evidence type="ECO:0000256" key="2">
    <source>
        <dbReference type="ARBA" id="ARBA00007581"/>
    </source>
</evidence>
<evidence type="ECO:0000313" key="7">
    <source>
        <dbReference type="EMBL" id="EGG05738.1"/>
    </source>
</evidence>
<dbReference type="Pfam" id="PF02900">
    <property type="entry name" value="LigB"/>
    <property type="match status" value="1"/>
</dbReference>
<dbReference type="InterPro" id="IPR004183">
    <property type="entry name" value="Xdiol_dOase_suB"/>
</dbReference>
<dbReference type="CDD" id="cd07363">
    <property type="entry name" value="45_DOPA_Dioxygenase"/>
    <property type="match status" value="1"/>
</dbReference>
<evidence type="ECO:0000256" key="3">
    <source>
        <dbReference type="ARBA" id="ARBA00022723"/>
    </source>
</evidence>
<dbReference type="EMBL" id="GL883111">
    <property type="protein sequence ID" value="EGG05738.1"/>
    <property type="molecule type" value="Genomic_DNA"/>
</dbReference>